<reference evidence="2 3" key="1">
    <citation type="journal article" date="2024" name="Ann. Entomol. Soc. Am.">
        <title>Genomic analyses of the southern and eastern yellowjacket wasps (Hymenoptera: Vespidae) reveal evolutionary signatures of social life.</title>
        <authorList>
            <person name="Catto M.A."/>
            <person name="Caine P.B."/>
            <person name="Orr S.E."/>
            <person name="Hunt B.G."/>
            <person name="Goodisman M.A.D."/>
        </authorList>
    </citation>
    <scope>NUCLEOTIDE SEQUENCE [LARGE SCALE GENOMIC DNA]</scope>
    <source>
        <strain evidence="2">232</strain>
        <tissue evidence="2">Head and thorax</tissue>
    </source>
</reference>
<protein>
    <submittedName>
        <fullName evidence="2">Uncharacterized protein</fullName>
    </submittedName>
</protein>
<evidence type="ECO:0000313" key="3">
    <source>
        <dbReference type="Proteomes" id="UP001607303"/>
    </source>
</evidence>
<keyword evidence="3" id="KW-1185">Reference proteome</keyword>
<dbReference type="AlphaFoldDB" id="A0ABD2D0J9"/>
<feature type="compositionally biased region" description="Basic and acidic residues" evidence="1">
    <location>
        <begin position="21"/>
        <end position="37"/>
    </location>
</feature>
<organism evidence="2 3">
    <name type="scientific">Vespula maculifrons</name>
    <name type="common">Eastern yellow jacket</name>
    <name type="synonym">Wasp</name>
    <dbReference type="NCBI Taxonomy" id="7453"/>
    <lineage>
        <taxon>Eukaryota</taxon>
        <taxon>Metazoa</taxon>
        <taxon>Ecdysozoa</taxon>
        <taxon>Arthropoda</taxon>
        <taxon>Hexapoda</taxon>
        <taxon>Insecta</taxon>
        <taxon>Pterygota</taxon>
        <taxon>Neoptera</taxon>
        <taxon>Endopterygota</taxon>
        <taxon>Hymenoptera</taxon>
        <taxon>Apocrita</taxon>
        <taxon>Aculeata</taxon>
        <taxon>Vespoidea</taxon>
        <taxon>Vespidae</taxon>
        <taxon>Vespinae</taxon>
        <taxon>Vespula</taxon>
    </lineage>
</organism>
<accession>A0ABD2D0J9</accession>
<sequence length="63" mass="6408">MGWVVDGDGGGGGASDAGGGGRDRNGGRKEGRKEDRPATLGRGGARVGVGNNVREGWLEVEER</sequence>
<dbReference type="Proteomes" id="UP001607303">
    <property type="component" value="Unassembled WGS sequence"/>
</dbReference>
<evidence type="ECO:0000256" key="1">
    <source>
        <dbReference type="SAM" id="MobiDB-lite"/>
    </source>
</evidence>
<comment type="caution">
    <text evidence="2">The sequence shown here is derived from an EMBL/GenBank/DDBJ whole genome shotgun (WGS) entry which is preliminary data.</text>
</comment>
<proteinExistence type="predicted"/>
<name>A0ABD2D0J9_VESMC</name>
<gene>
    <name evidence="2" type="ORF">V1477_001239</name>
</gene>
<feature type="region of interest" description="Disordered" evidence="1">
    <location>
        <begin position="1"/>
        <end position="63"/>
    </location>
</feature>
<evidence type="ECO:0000313" key="2">
    <source>
        <dbReference type="EMBL" id="KAL2750449.1"/>
    </source>
</evidence>
<feature type="compositionally biased region" description="Gly residues" evidence="1">
    <location>
        <begin position="7"/>
        <end position="20"/>
    </location>
</feature>
<dbReference type="EMBL" id="JAYRBN010000010">
    <property type="protein sequence ID" value="KAL2750449.1"/>
    <property type="molecule type" value="Genomic_DNA"/>
</dbReference>